<name>A0A132NT82_GIAIN</name>
<feature type="domain" description="STL11/RBM22-like N-terminal" evidence="2">
    <location>
        <begin position="22"/>
        <end position="71"/>
    </location>
</feature>
<evidence type="ECO:0000313" key="3">
    <source>
        <dbReference type="EMBL" id="KWX12882.1"/>
    </source>
</evidence>
<reference evidence="3 4" key="1">
    <citation type="journal article" date="2015" name="Mol. Biochem. Parasitol.">
        <title>Identification of polymorphic genes for use in assemblage B genotyping assays through comparative genomics of multiple assemblage B Giardia duodenalis isolates.</title>
        <authorList>
            <person name="Wielinga C."/>
            <person name="Thompson R.C."/>
            <person name="Monis P."/>
            <person name="Ryan U."/>
        </authorList>
    </citation>
    <scope>NUCLEOTIDE SEQUENCE [LARGE SCALE GENOMIC DNA]</scope>
    <source>
        <strain evidence="3 4">BAH15c1</strain>
    </source>
</reference>
<dbReference type="Proteomes" id="UP000070089">
    <property type="component" value="Unassembled WGS sequence"/>
</dbReference>
<dbReference type="AlphaFoldDB" id="A0A132NT82"/>
<protein>
    <recommendedName>
        <fullName evidence="2">STL11/RBM22-like N-terminal domain-containing protein</fullName>
    </recommendedName>
</protein>
<evidence type="ECO:0000259" key="2">
    <source>
        <dbReference type="Pfam" id="PF21369"/>
    </source>
</evidence>
<comment type="caution">
    <text evidence="3">The sequence shown here is derived from an EMBL/GenBank/DDBJ whole genome shotgun (WGS) entry which is preliminary data.</text>
</comment>
<keyword evidence="1" id="KW-0694">RNA-binding</keyword>
<evidence type="ECO:0000313" key="4">
    <source>
        <dbReference type="Proteomes" id="UP000070089"/>
    </source>
</evidence>
<dbReference type="InterPro" id="IPR048995">
    <property type="entry name" value="STL11/RBM22-like_N"/>
</dbReference>
<accession>A0A132NT82</accession>
<dbReference type="Pfam" id="PF21369">
    <property type="entry name" value="STL11_N"/>
    <property type="match status" value="1"/>
</dbReference>
<dbReference type="GO" id="GO:0003723">
    <property type="term" value="F:RNA binding"/>
    <property type="evidence" value="ECO:0007669"/>
    <property type="project" value="UniProtKB-KW"/>
</dbReference>
<gene>
    <name evidence="3" type="ORF">QR46_3151</name>
</gene>
<organism evidence="3 4">
    <name type="scientific">Giardia duodenalis assemblage B</name>
    <dbReference type="NCBI Taxonomy" id="1394984"/>
    <lineage>
        <taxon>Eukaryota</taxon>
        <taxon>Metamonada</taxon>
        <taxon>Diplomonadida</taxon>
        <taxon>Hexamitidae</taxon>
        <taxon>Giardiinae</taxon>
        <taxon>Giardia</taxon>
    </lineage>
</organism>
<evidence type="ECO:0000256" key="1">
    <source>
        <dbReference type="ARBA" id="ARBA00022884"/>
    </source>
</evidence>
<dbReference type="EMBL" id="JXTI01000095">
    <property type="protein sequence ID" value="KWX12882.1"/>
    <property type="molecule type" value="Genomic_DNA"/>
</dbReference>
<dbReference type="VEuPathDB" id="GiardiaDB:QR46_3151"/>
<sequence length="305" mass="34118">MLLCATCTAPFGGPGTLELETRQPCSVCTKLFQRYRIYQPERWSTSLPTAMCQNCAAARQCCQVCYCDISTLVANRIYSDTVPPGGSFLQPDVDSDTLQKRYEGTFLRHMKGFVPLFVCTTTLESLQNATEKLLKDVCSHLCVARYLVNQKIPIDGTESQVGIHLTISLFPEQRDTFFLDVSSTCARIRTYIDTISGVFVTLQHIEMTQRFRLANSFGSPASFDHEPLDSERFATTETQGTKDVQLTNVQLAVIEHNSFSLSLVAKSVFLVELMCLLRAYTQVDTAMKVEVEISEKATPNSQNLQ</sequence>
<proteinExistence type="predicted"/>
<dbReference type="OrthoDB" id="10327521at2759"/>